<gene>
    <name evidence="3" type="ORF">HNR30_003711</name>
</gene>
<dbReference type="NCBIfam" id="NF033516">
    <property type="entry name" value="transpos_IS3"/>
    <property type="match status" value="1"/>
</dbReference>
<dbReference type="GO" id="GO:0015074">
    <property type="term" value="P:DNA integration"/>
    <property type="evidence" value="ECO:0007669"/>
    <property type="project" value="InterPro"/>
</dbReference>
<dbReference type="GO" id="GO:0003676">
    <property type="term" value="F:nucleic acid binding"/>
    <property type="evidence" value="ECO:0007669"/>
    <property type="project" value="InterPro"/>
</dbReference>
<dbReference type="PROSITE" id="PS50994">
    <property type="entry name" value="INTEGRASE"/>
    <property type="match status" value="1"/>
</dbReference>
<evidence type="ECO:0000313" key="4">
    <source>
        <dbReference type="Proteomes" id="UP000530928"/>
    </source>
</evidence>
<reference evidence="3 4" key="1">
    <citation type="submission" date="2020-07" db="EMBL/GenBank/DDBJ databases">
        <title>Genomic Encyclopedia of Type Strains, Phase IV (KMG-IV): sequencing the most valuable type-strain genomes for metagenomic binning, comparative biology and taxonomic classification.</title>
        <authorList>
            <person name="Goeker M."/>
        </authorList>
    </citation>
    <scope>NUCLEOTIDE SEQUENCE [LARGE SCALE GENOMIC DNA]</scope>
    <source>
        <strain evidence="3 4">DSM 45533</strain>
    </source>
</reference>
<organism evidence="3 4">
    <name type="scientific">Nonomuraea soli</name>
    <dbReference type="NCBI Taxonomy" id="1032476"/>
    <lineage>
        <taxon>Bacteria</taxon>
        <taxon>Bacillati</taxon>
        <taxon>Actinomycetota</taxon>
        <taxon>Actinomycetes</taxon>
        <taxon>Streptosporangiales</taxon>
        <taxon>Streptosporangiaceae</taxon>
        <taxon>Nonomuraea</taxon>
    </lineage>
</organism>
<dbReference type="InterPro" id="IPR036397">
    <property type="entry name" value="RNaseH_sf"/>
</dbReference>
<evidence type="ECO:0000313" key="3">
    <source>
        <dbReference type="EMBL" id="MBA2892370.1"/>
    </source>
</evidence>
<comment type="function">
    <text evidence="1">Involved in the transposition of the insertion sequence.</text>
</comment>
<dbReference type="SUPFAM" id="SSF53098">
    <property type="entry name" value="Ribonuclease H-like"/>
    <property type="match status" value="1"/>
</dbReference>
<dbReference type="EMBL" id="JACDUR010000003">
    <property type="protein sequence ID" value="MBA2892370.1"/>
    <property type="molecule type" value="Genomic_DNA"/>
</dbReference>
<dbReference type="InterPro" id="IPR025948">
    <property type="entry name" value="HTH-like_dom"/>
</dbReference>
<comment type="caution">
    <text evidence="3">The sequence shown here is derived from an EMBL/GenBank/DDBJ whole genome shotgun (WGS) entry which is preliminary data.</text>
</comment>
<dbReference type="InterPro" id="IPR050900">
    <property type="entry name" value="Transposase_IS3/IS150/IS904"/>
</dbReference>
<evidence type="ECO:0000256" key="1">
    <source>
        <dbReference type="ARBA" id="ARBA00002286"/>
    </source>
</evidence>
<evidence type="ECO:0000259" key="2">
    <source>
        <dbReference type="PROSITE" id="PS50994"/>
    </source>
</evidence>
<keyword evidence="4" id="KW-1185">Reference proteome</keyword>
<dbReference type="Pfam" id="PF00665">
    <property type="entry name" value="rve"/>
    <property type="match status" value="1"/>
</dbReference>
<dbReference type="InterPro" id="IPR001584">
    <property type="entry name" value="Integrase_cat-core"/>
</dbReference>
<proteinExistence type="predicted"/>
<name>A0A7W0CK14_9ACTN</name>
<accession>A0A7W0CK14</accession>
<dbReference type="InterPro" id="IPR048020">
    <property type="entry name" value="Transpos_IS3"/>
</dbReference>
<dbReference type="PANTHER" id="PTHR46889:SF4">
    <property type="entry name" value="TRANSPOSASE INSO FOR INSERTION SEQUENCE ELEMENT IS911B-RELATED"/>
    <property type="match status" value="1"/>
</dbReference>
<dbReference type="Pfam" id="PF13276">
    <property type="entry name" value="HTH_21"/>
    <property type="match status" value="1"/>
</dbReference>
<dbReference type="PANTHER" id="PTHR46889">
    <property type="entry name" value="TRANSPOSASE INSF FOR INSERTION SEQUENCE IS3B-RELATED"/>
    <property type="match status" value="1"/>
</dbReference>
<dbReference type="Proteomes" id="UP000530928">
    <property type="component" value="Unassembled WGS sequence"/>
</dbReference>
<dbReference type="Gene3D" id="3.30.420.10">
    <property type="entry name" value="Ribonuclease H-like superfamily/Ribonuclease H"/>
    <property type="match status" value="1"/>
</dbReference>
<dbReference type="AlphaFoldDB" id="A0A7W0CK14"/>
<feature type="domain" description="Integrase catalytic" evidence="2">
    <location>
        <begin position="126"/>
        <end position="289"/>
    </location>
</feature>
<dbReference type="Pfam" id="PF13333">
    <property type="entry name" value="rve_2"/>
    <property type="match status" value="1"/>
</dbReference>
<dbReference type="InterPro" id="IPR012337">
    <property type="entry name" value="RNaseH-like_sf"/>
</dbReference>
<protein>
    <submittedName>
        <fullName evidence="3">Putative transposase</fullName>
    </submittedName>
</protein>
<sequence>MRFRLIHAETDHHEVSLLARVLGVSRQGYYAWAARRRRGPSARARQDQVLTEKIRRHHQASDEIYGAPRIHVDLREIDGVRVGRKRVARLMRAAGLAGVSRRKGCRTTVSDRQVAAASDLVRRQFTAAEPNRVWTADITYVPTWQGFVYLAVVLDVFSRRIVGWAMADHMRTELVTDALAMAIHQRRPEAGVIHHSDKGSQYTSIAFGRRCEQAGVRPSTGRTGTCFDNAITESFFASLECELIDRRSFRTRSEAERAPFSYIEGFYNPRRRHSANSQLSPAEYERRHALRNIHDLDYAAA</sequence>